<evidence type="ECO:0000313" key="1">
    <source>
        <dbReference type="EMBL" id="RWX51753.1"/>
    </source>
</evidence>
<reference evidence="1 2" key="1">
    <citation type="submission" date="2017-01" db="EMBL/GenBank/DDBJ databases">
        <title>The cable genome- insights into the physiology and evolution of filamentous bacteria capable of sulfide oxidation via long distance electron transfer.</title>
        <authorList>
            <person name="Schreiber L."/>
            <person name="Bjerg J.T."/>
            <person name="Boggild A."/>
            <person name="Van De Vossenberg J."/>
            <person name="Meysman F."/>
            <person name="Nielsen L.P."/>
            <person name="Schramm A."/>
            <person name="Kjeldsen K.U."/>
        </authorList>
    </citation>
    <scope>NUCLEOTIDE SEQUENCE [LARGE SCALE GENOMIC DNA]</scope>
    <source>
        <strain evidence="1">A5</strain>
    </source>
</reference>
<comment type="caution">
    <text evidence="1">The sequence shown here is derived from an EMBL/GenBank/DDBJ whole genome shotgun (WGS) entry which is preliminary data.</text>
</comment>
<dbReference type="Proteomes" id="UP000288892">
    <property type="component" value="Unassembled WGS sequence"/>
</dbReference>
<accession>A0A444JFB3</accession>
<evidence type="ECO:0000313" key="2">
    <source>
        <dbReference type="Proteomes" id="UP000288892"/>
    </source>
</evidence>
<feature type="non-terminal residue" evidence="1">
    <location>
        <position position="40"/>
    </location>
</feature>
<proteinExistence type="predicted"/>
<keyword evidence="2" id="KW-1185">Reference proteome</keyword>
<name>A0A444JFB3_9BACT</name>
<gene>
    <name evidence="1" type="ORF">VU01_10861</name>
</gene>
<dbReference type="EMBL" id="MTKS01000086">
    <property type="protein sequence ID" value="RWX51753.1"/>
    <property type="molecule type" value="Genomic_DNA"/>
</dbReference>
<sequence>MTFYRAIPVDYEKTPHRHPDLCRHHELTVCYVRSRVQRGA</sequence>
<dbReference type="AlphaFoldDB" id="A0A444JFB3"/>
<organism evidence="1 2">
    <name type="scientific">Candidatus Electrothrix marina</name>
    <dbReference type="NCBI Taxonomy" id="1859130"/>
    <lineage>
        <taxon>Bacteria</taxon>
        <taxon>Pseudomonadati</taxon>
        <taxon>Thermodesulfobacteriota</taxon>
        <taxon>Desulfobulbia</taxon>
        <taxon>Desulfobulbales</taxon>
        <taxon>Desulfobulbaceae</taxon>
        <taxon>Candidatus Electrothrix</taxon>
    </lineage>
</organism>
<protein>
    <submittedName>
        <fullName evidence="1">Uncharacterized protein</fullName>
    </submittedName>
</protein>